<dbReference type="AlphaFoldDB" id="A0A9Q1D7Z0"/>
<dbReference type="GO" id="GO:0047804">
    <property type="term" value="F:cysteine-S-conjugate beta-lyase activity"/>
    <property type="evidence" value="ECO:0007669"/>
    <property type="project" value="UniProtKB-EC"/>
</dbReference>
<evidence type="ECO:0000256" key="4">
    <source>
        <dbReference type="ARBA" id="ARBA00022576"/>
    </source>
</evidence>
<dbReference type="EC" id="4.4.1.13" evidence="3"/>
<evidence type="ECO:0000313" key="8">
    <source>
        <dbReference type="Proteomes" id="UP001152803"/>
    </source>
</evidence>
<dbReference type="SUPFAM" id="SSF53383">
    <property type="entry name" value="PLP-dependent transferases"/>
    <property type="match status" value="1"/>
</dbReference>
<evidence type="ECO:0000313" key="7">
    <source>
        <dbReference type="EMBL" id="KAJ8261376.1"/>
    </source>
</evidence>
<dbReference type="InterPro" id="IPR015424">
    <property type="entry name" value="PyrdxlP-dep_Trfase"/>
</dbReference>
<evidence type="ECO:0000256" key="3">
    <source>
        <dbReference type="ARBA" id="ARBA00012224"/>
    </source>
</evidence>
<dbReference type="PANTHER" id="PTHR43807:SF14">
    <property type="entry name" value="KYNURENINE--OXOGLUTARATE TRANSAMINASE 1"/>
    <property type="match status" value="1"/>
</dbReference>
<comment type="similarity">
    <text evidence="2">Belongs to the class-I pyridoxal-phosphate-dependent aminotransferase family.</text>
</comment>
<reference evidence="7" key="1">
    <citation type="journal article" date="2023" name="Science">
        <title>Genome structures resolve the early diversification of teleost fishes.</title>
        <authorList>
            <person name="Parey E."/>
            <person name="Louis A."/>
            <person name="Montfort J."/>
            <person name="Bouchez O."/>
            <person name="Roques C."/>
            <person name="Iampietro C."/>
            <person name="Lluch J."/>
            <person name="Castinel A."/>
            <person name="Donnadieu C."/>
            <person name="Desvignes T."/>
            <person name="Floi Bucao C."/>
            <person name="Jouanno E."/>
            <person name="Wen M."/>
            <person name="Mejri S."/>
            <person name="Dirks R."/>
            <person name="Jansen H."/>
            <person name="Henkel C."/>
            <person name="Chen W.J."/>
            <person name="Zahm M."/>
            <person name="Cabau C."/>
            <person name="Klopp C."/>
            <person name="Thompson A.W."/>
            <person name="Robinson-Rechavi M."/>
            <person name="Braasch I."/>
            <person name="Lecointre G."/>
            <person name="Bobe J."/>
            <person name="Postlethwait J.H."/>
            <person name="Berthelot C."/>
            <person name="Roest Crollius H."/>
            <person name="Guiguen Y."/>
        </authorList>
    </citation>
    <scope>NUCLEOTIDE SEQUENCE</scope>
    <source>
        <strain evidence="7">Concon-B</strain>
    </source>
</reference>
<dbReference type="InterPro" id="IPR051326">
    <property type="entry name" value="Kynurenine-oxoglutarate_AT"/>
</dbReference>
<evidence type="ECO:0000256" key="2">
    <source>
        <dbReference type="ARBA" id="ARBA00007441"/>
    </source>
</evidence>
<keyword evidence="8" id="KW-1185">Reference proteome</keyword>
<evidence type="ECO:0000256" key="6">
    <source>
        <dbReference type="ARBA" id="ARBA00022898"/>
    </source>
</evidence>
<dbReference type="GO" id="GO:0016212">
    <property type="term" value="F:kynurenine-oxoglutarate transaminase activity"/>
    <property type="evidence" value="ECO:0007669"/>
    <property type="project" value="TreeGrafter"/>
</dbReference>
<dbReference type="Gene3D" id="3.90.1150.10">
    <property type="entry name" value="Aspartate Aminotransferase, domain 1"/>
    <property type="match status" value="1"/>
</dbReference>
<accession>A0A9Q1D7Z0</accession>
<dbReference type="GO" id="GO:0005739">
    <property type="term" value="C:mitochondrion"/>
    <property type="evidence" value="ECO:0007669"/>
    <property type="project" value="TreeGrafter"/>
</dbReference>
<keyword evidence="4" id="KW-0032">Aminotransferase</keyword>
<keyword evidence="5" id="KW-0808">Transferase</keyword>
<comment type="caution">
    <text evidence="7">The sequence shown here is derived from an EMBL/GenBank/DDBJ whole genome shotgun (WGS) entry which is preliminary data.</text>
</comment>
<organism evidence="7 8">
    <name type="scientific">Conger conger</name>
    <name type="common">Conger eel</name>
    <name type="synonym">Muraena conger</name>
    <dbReference type="NCBI Taxonomy" id="82655"/>
    <lineage>
        <taxon>Eukaryota</taxon>
        <taxon>Metazoa</taxon>
        <taxon>Chordata</taxon>
        <taxon>Craniata</taxon>
        <taxon>Vertebrata</taxon>
        <taxon>Euteleostomi</taxon>
        <taxon>Actinopterygii</taxon>
        <taxon>Neopterygii</taxon>
        <taxon>Teleostei</taxon>
        <taxon>Anguilliformes</taxon>
        <taxon>Congridae</taxon>
        <taxon>Conger</taxon>
    </lineage>
</organism>
<gene>
    <name evidence="7" type="ORF">COCON_G00170990</name>
</gene>
<dbReference type="InterPro" id="IPR015422">
    <property type="entry name" value="PyrdxlP-dep_Trfase_small"/>
</dbReference>
<proteinExistence type="inferred from homology"/>
<evidence type="ECO:0000256" key="1">
    <source>
        <dbReference type="ARBA" id="ARBA00001933"/>
    </source>
</evidence>
<name>A0A9Q1D7Z0_CONCO</name>
<comment type="cofactor">
    <cofactor evidence="1">
        <name>pyridoxal 5'-phosphate</name>
        <dbReference type="ChEBI" id="CHEBI:597326"/>
    </cofactor>
</comment>
<keyword evidence="6" id="KW-0663">Pyridoxal phosphate</keyword>
<dbReference type="Proteomes" id="UP001152803">
    <property type="component" value="Unassembled WGS sequence"/>
</dbReference>
<dbReference type="PANTHER" id="PTHR43807">
    <property type="entry name" value="FI04487P"/>
    <property type="match status" value="1"/>
</dbReference>
<dbReference type="EMBL" id="JAFJMO010000012">
    <property type="protein sequence ID" value="KAJ8261376.1"/>
    <property type="molecule type" value="Genomic_DNA"/>
</dbReference>
<dbReference type="OrthoDB" id="2414662at2759"/>
<protein>
    <recommendedName>
        <fullName evidence="3">cysteine-S-conjugate beta-lyase</fullName>
        <ecNumber evidence="3">4.4.1.13</ecNumber>
    </recommendedName>
</protein>
<evidence type="ECO:0000256" key="5">
    <source>
        <dbReference type="ARBA" id="ARBA00022679"/>
    </source>
</evidence>
<sequence length="66" mass="7435">MCSLVSGVACGLVAEGLATIPVSAFYSLEHCKDFENYIRFCFVKEDSTLNAAEEILKEWSKQQRKE</sequence>